<comment type="caution">
    <text evidence="1">The sequence shown here is derived from an EMBL/GenBank/DDBJ whole genome shotgun (WGS) entry which is preliminary data.</text>
</comment>
<evidence type="ECO:0000313" key="1">
    <source>
        <dbReference type="EMBL" id="HJG97538.1"/>
    </source>
</evidence>
<evidence type="ECO:0000313" key="2">
    <source>
        <dbReference type="Proteomes" id="UP000776700"/>
    </source>
</evidence>
<reference evidence="1" key="1">
    <citation type="journal article" date="2021" name="PeerJ">
        <title>Extensive microbial diversity within the chicken gut microbiome revealed by metagenomics and culture.</title>
        <authorList>
            <person name="Gilroy R."/>
            <person name="Ravi A."/>
            <person name="Getino M."/>
            <person name="Pursley I."/>
            <person name="Horton D.L."/>
            <person name="Alikhan N.F."/>
            <person name="Baker D."/>
            <person name="Gharbi K."/>
            <person name="Hall N."/>
            <person name="Watson M."/>
            <person name="Adriaenssens E.M."/>
            <person name="Foster-Nyarko E."/>
            <person name="Jarju S."/>
            <person name="Secka A."/>
            <person name="Antonio M."/>
            <person name="Oren A."/>
            <person name="Chaudhuri R.R."/>
            <person name="La Ragione R."/>
            <person name="Hildebrand F."/>
            <person name="Pallen M.J."/>
        </authorList>
    </citation>
    <scope>NUCLEOTIDE SEQUENCE</scope>
    <source>
        <strain evidence="1">1277</strain>
    </source>
</reference>
<reference evidence="1" key="2">
    <citation type="submission" date="2021-09" db="EMBL/GenBank/DDBJ databases">
        <authorList>
            <person name="Gilroy R."/>
        </authorList>
    </citation>
    <scope>NUCLEOTIDE SEQUENCE</scope>
    <source>
        <strain evidence="1">1277</strain>
    </source>
</reference>
<dbReference type="Proteomes" id="UP000776700">
    <property type="component" value="Unassembled WGS sequence"/>
</dbReference>
<proteinExistence type="predicted"/>
<dbReference type="EMBL" id="DYUB01000328">
    <property type="protein sequence ID" value="HJG97538.1"/>
    <property type="molecule type" value="Genomic_DNA"/>
</dbReference>
<name>A0A921T0I1_9FIRM</name>
<organism evidence="1 2">
    <name type="scientific">Romboutsia timonensis</name>
    <dbReference type="NCBI Taxonomy" id="1776391"/>
    <lineage>
        <taxon>Bacteria</taxon>
        <taxon>Bacillati</taxon>
        <taxon>Bacillota</taxon>
        <taxon>Clostridia</taxon>
        <taxon>Peptostreptococcales</taxon>
        <taxon>Peptostreptococcaceae</taxon>
        <taxon>Romboutsia</taxon>
    </lineage>
</organism>
<protein>
    <submittedName>
        <fullName evidence="1">Uncharacterized protein</fullName>
    </submittedName>
</protein>
<gene>
    <name evidence="1" type="ORF">K8V90_10590</name>
</gene>
<accession>A0A921T0I1</accession>
<sequence>MNAYELMKEFYDLDNEILELVNNKNKKDAAWMDKAIDSKLSRQLEIKHTLERINVVL</sequence>
<dbReference type="AlphaFoldDB" id="A0A921T0I1"/>